<dbReference type="SUPFAM" id="SSF54427">
    <property type="entry name" value="NTF2-like"/>
    <property type="match status" value="1"/>
</dbReference>
<evidence type="ECO:0000256" key="2">
    <source>
        <dbReference type="SAM" id="SignalP"/>
    </source>
</evidence>
<dbReference type="EMBL" id="BRYA01000509">
    <property type="protein sequence ID" value="GMI20372.1"/>
    <property type="molecule type" value="Genomic_DNA"/>
</dbReference>
<evidence type="ECO:0000313" key="4">
    <source>
        <dbReference type="Proteomes" id="UP001165065"/>
    </source>
</evidence>
<accession>A0A9W7L1U4</accession>
<keyword evidence="2" id="KW-0732">Signal</keyword>
<keyword evidence="4" id="KW-1185">Reference proteome</keyword>
<feature type="chain" id="PRO_5040961331" evidence="2">
    <location>
        <begin position="21"/>
        <end position="308"/>
    </location>
</feature>
<proteinExistence type="predicted"/>
<name>A0A9W7L1U4_9STRA</name>
<dbReference type="InterPro" id="IPR032710">
    <property type="entry name" value="NTF2-like_dom_sf"/>
</dbReference>
<dbReference type="AlphaFoldDB" id="A0A9W7L1U4"/>
<dbReference type="Proteomes" id="UP001165065">
    <property type="component" value="Unassembled WGS sequence"/>
</dbReference>
<evidence type="ECO:0000256" key="1">
    <source>
        <dbReference type="SAM" id="MobiDB-lite"/>
    </source>
</evidence>
<comment type="caution">
    <text evidence="3">The sequence shown here is derived from an EMBL/GenBank/DDBJ whole genome shotgun (WGS) entry which is preliminary data.</text>
</comment>
<feature type="signal peptide" evidence="2">
    <location>
        <begin position="1"/>
        <end position="20"/>
    </location>
</feature>
<feature type="compositionally biased region" description="Polar residues" evidence="1">
    <location>
        <begin position="37"/>
        <end position="50"/>
    </location>
</feature>
<protein>
    <submittedName>
        <fullName evidence="3">Uncharacterized protein</fullName>
    </submittedName>
</protein>
<organism evidence="3 4">
    <name type="scientific">Triparma columacea</name>
    <dbReference type="NCBI Taxonomy" id="722753"/>
    <lineage>
        <taxon>Eukaryota</taxon>
        <taxon>Sar</taxon>
        <taxon>Stramenopiles</taxon>
        <taxon>Ochrophyta</taxon>
        <taxon>Bolidophyceae</taxon>
        <taxon>Parmales</taxon>
        <taxon>Triparmaceae</taxon>
        <taxon>Triparma</taxon>
    </lineage>
</organism>
<dbReference type="OrthoDB" id="199820at2759"/>
<sequence>MKFFVLAILTLSSSISTTNAFSASYLDQLSVKNVESAPSTIPKTTPQEQSSGGGGAKGGDVASKLVGGFPASSSLVDAGFDGSNVITEADREVMEDPIFVKEMKMYAESPFTTPEMIMIAKRFLHMNQGIDSPELLATDFRFMGPVVGGDDGLTKDEFLKAVGGFDIKSAFPDINPGFHHFRVDPFAPNRVFFTSTATGTHLGNFLGIEPTGKSFNTPPQACSVTIDSSGLITKYTIGHVMDRSIGNTGGLGGIFGPLVAIGKPFPFPEARPYKPSKRYRAFQLLGKGITKLNKWKEERKERKAMEAA</sequence>
<evidence type="ECO:0000313" key="3">
    <source>
        <dbReference type="EMBL" id="GMI20372.1"/>
    </source>
</evidence>
<feature type="region of interest" description="Disordered" evidence="1">
    <location>
        <begin position="37"/>
        <end position="57"/>
    </location>
</feature>
<reference evidence="4" key="1">
    <citation type="journal article" date="2023" name="Commun. Biol.">
        <title>Genome analysis of Parmales, the sister group of diatoms, reveals the evolutionary specialization of diatoms from phago-mixotrophs to photoautotrophs.</title>
        <authorList>
            <person name="Ban H."/>
            <person name="Sato S."/>
            <person name="Yoshikawa S."/>
            <person name="Yamada K."/>
            <person name="Nakamura Y."/>
            <person name="Ichinomiya M."/>
            <person name="Sato N."/>
            <person name="Blanc-Mathieu R."/>
            <person name="Endo H."/>
            <person name="Kuwata A."/>
            <person name="Ogata H."/>
        </authorList>
    </citation>
    <scope>NUCLEOTIDE SEQUENCE [LARGE SCALE GENOMIC DNA]</scope>
</reference>
<dbReference type="Gene3D" id="3.10.450.50">
    <property type="match status" value="1"/>
</dbReference>
<gene>
    <name evidence="3" type="ORF">TrCOL_g13499</name>
</gene>